<dbReference type="Proteomes" id="UP000253759">
    <property type="component" value="Unassembled WGS sequence"/>
</dbReference>
<evidence type="ECO:0000313" key="3">
    <source>
        <dbReference type="Proteomes" id="UP000253759"/>
    </source>
</evidence>
<keyword evidence="3" id="KW-1185">Reference proteome</keyword>
<feature type="signal peptide" evidence="1">
    <location>
        <begin position="1"/>
        <end position="20"/>
    </location>
</feature>
<organism evidence="2 3">
    <name type="scientific">Pelagibacterium lacus</name>
    <dbReference type="NCBI Taxonomy" id="2282655"/>
    <lineage>
        <taxon>Bacteria</taxon>
        <taxon>Pseudomonadati</taxon>
        <taxon>Pseudomonadota</taxon>
        <taxon>Alphaproteobacteria</taxon>
        <taxon>Hyphomicrobiales</taxon>
        <taxon>Devosiaceae</taxon>
        <taxon>Pelagibacterium</taxon>
    </lineage>
</organism>
<gene>
    <name evidence="2" type="ORF">DVH29_14780</name>
</gene>
<proteinExistence type="predicted"/>
<dbReference type="AlphaFoldDB" id="A0A369VZI2"/>
<evidence type="ECO:0000256" key="1">
    <source>
        <dbReference type="SAM" id="SignalP"/>
    </source>
</evidence>
<sequence>MVILCALVAIGISMCQPSAADQEKSAQGSAANREKGFHCLSAWDGSNFALVQAVKNAMRDPNSFEHIKTVITPVRSGKHTIVMDYRGRNGFGGIDVAPNFYPA</sequence>
<evidence type="ECO:0000313" key="2">
    <source>
        <dbReference type="EMBL" id="RDE07824.1"/>
    </source>
</evidence>
<reference evidence="3" key="1">
    <citation type="submission" date="2018-07" db="EMBL/GenBank/DDBJ databases">
        <authorList>
            <person name="Liu B.-T."/>
            <person name="Du Z."/>
        </authorList>
    </citation>
    <scope>NUCLEOTIDE SEQUENCE [LARGE SCALE GENOMIC DNA]</scope>
    <source>
        <strain evidence="3">XYN52</strain>
    </source>
</reference>
<protein>
    <submittedName>
        <fullName evidence="2">Uncharacterized protein</fullName>
    </submittedName>
</protein>
<name>A0A369VZI2_9HYPH</name>
<dbReference type="EMBL" id="QQNH01000033">
    <property type="protein sequence ID" value="RDE07824.1"/>
    <property type="molecule type" value="Genomic_DNA"/>
</dbReference>
<keyword evidence="1" id="KW-0732">Signal</keyword>
<comment type="caution">
    <text evidence="2">The sequence shown here is derived from an EMBL/GenBank/DDBJ whole genome shotgun (WGS) entry which is preliminary data.</text>
</comment>
<accession>A0A369VZI2</accession>
<feature type="chain" id="PRO_5016984572" evidence="1">
    <location>
        <begin position="21"/>
        <end position="103"/>
    </location>
</feature>